<dbReference type="AlphaFoldDB" id="A0A941AHS3"/>
<evidence type="ECO:0000313" key="2">
    <source>
        <dbReference type="EMBL" id="MBP2704410.1"/>
    </source>
</evidence>
<name>A0A941AHS3_9ACTN</name>
<evidence type="ECO:0000313" key="3">
    <source>
        <dbReference type="Proteomes" id="UP000674234"/>
    </source>
</evidence>
<keyword evidence="3" id="KW-1185">Reference proteome</keyword>
<accession>A0A941AHS3</accession>
<dbReference type="EMBL" id="JAFCNB010000005">
    <property type="protein sequence ID" value="MBP2704410.1"/>
    <property type="molecule type" value="Genomic_DNA"/>
</dbReference>
<feature type="region of interest" description="Disordered" evidence="1">
    <location>
        <begin position="520"/>
        <end position="617"/>
    </location>
</feature>
<feature type="compositionally biased region" description="Basic and acidic residues" evidence="1">
    <location>
        <begin position="570"/>
        <end position="583"/>
    </location>
</feature>
<proteinExistence type="predicted"/>
<dbReference type="RefSeq" id="WP_210155715.1">
    <property type="nucleotide sequence ID" value="NZ_JAFCNB010000005.1"/>
</dbReference>
<dbReference type="InterPro" id="IPR055642">
    <property type="entry name" value="DUF7218"/>
</dbReference>
<evidence type="ECO:0008006" key="4">
    <source>
        <dbReference type="Google" id="ProtNLM"/>
    </source>
</evidence>
<feature type="compositionally biased region" description="Basic residues" evidence="1">
    <location>
        <begin position="603"/>
        <end position="617"/>
    </location>
</feature>
<comment type="caution">
    <text evidence="2">The sequence shown here is derived from an EMBL/GenBank/DDBJ whole genome shotgun (WGS) entry which is preliminary data.</text>
</comment>
<organism evidence="2 3">
    <name type="scientific">Microbispora oryzae</name>
    <dbReference type="NCBI Taxonomy" id="2806554"/>
    <lineage>
        <taxon>Bacteria</taxon>
        <taxon>Bacillati</taxon>
        <taxon>Actinomycetota</taxon>
        <taxon>Actinomycetes</taxon>
        <taxon>Streptosporangiales</taxon>
        <taxon>Streptosporangiaceae</taxon>
        <taxon>Microbispora</taxon>
    </lineage>
</organism>
<evidence type="ECO:0000256" key="1">
    <source>
        <dbReference type="SAM" id="MobiDB-lite"/>
    </source>
</evidence>
<dbReference type="Proteomes" id="UP000674234">
    <property type="component" value="Unassembled WGS sequence"/>
</dbReference>
<gene>
    <name evidence="2" type="ORF">JOL79_11355</name>
</gene>
<dbReference type="Pfam" id="PF23855">
    <property type="entry name" value="DUF7218"/>
    <property type="match status" value="1"/>
</dbReference>
<sequence length="617" mass="66971">MAVVAALRESFVLPIREGLARLTGNADLAEQIRQERADNAWLRESIGDLENRMYEPGWRRLTALAEQEFTRDGLRQITAVARVSTLKSPLLKRGLALRTAYVWGQGVHIVARDKKVNDVVQRFLDDPGNQRALTGGQAHETLERGLFTDGNVMFALFTAPTTGRVQVRRLPWDEIVDVITNPDDASEPWYYQQDGWTERLDPATGAVITERRIVFYPALGYKPKSRPKTIRGRDGSTGPVRWDAPVYHVRVGGHDGWKFGLGDCYAAIDWAHAYKDFLTDWARLVKALSRFAWRLTSKGSKQQAARARIAAAPTRDPVTGDAQHAGATAIMTADMALEAVPKSGATIDSESGRPLAAMTAAALDVPVTMLLGDPGTTGARATAETLDTPTERTMELRQDVWADAYQAILRHVILESVRAPQGILKGVIEVDPYDGRETVRLRGGADTIVDISFPDVDDVDIATLVDAIVKADSTSHFPPEVTARLLLEALGVRDVDGILKKLTDADGNFVSPGVSAGQAAADAFRRGEDPASVAGNAPPRPPKPRQDAGDGGGAPVSEAGAGHVRGITSGREDTYRALRDRGYSKAKAAKIANAGRTREQRSRMARKAARTRKARGG</sequence>
<protein>
    <recommendedName>
        <fullName evidence="4">Phage portal protein</fullName>
    </recommendedName>
</protein>
<reference evidence="2" key="1">
    <citation type="submission" date="2021-02" db="EMBL/GenBank/DDBJ databases">
        <title>Draft genome sequence of Microbispora sp. RL4-1S isolated from rice leaves in Thailand.</title>
        <authorList>
            <person name="Muangham S."/>
            <person name="Duangmal K."/>
        </authorList>
    </citation>
    <scope>NUCLEOTIDE SEQUENCE</scope>
    <source>
        <strain evidence="2">RL4-1S</strain>
    </source>
</reference>